<evidence type="ECO:0000313" key="3">
    <source>
        <dbReference type="Proteomes" id="UP000217250"/>
    </source>
</evidence>
<proteinExistence type="predicted"/>
<keyword evidence="1" id="KW-0732">Signal</keyword>
<evidence type="ECO:0000256" key="1">
    <source>
        <dbReference type="SAM" id="SignalP"/>
    </source>
</evidence>
<accession>A0A250FU53</accession>
<dbReference type="OrthoDB" id="86940at2"/>
<dbReference type="AlphaFoldDB" id="A0A250FU53"/>
<gene>
    <name evidence="2" type="ORF">CGC50_10435</name>
</gene>
<reference evidence="3" key="1">
    <citation type="submission" date="2017-06" db="EMBL/GenBank/DDBJ databases">
        <title>Capnocytophaga spp. assemblies.</title>
        <authorList>
            <person name="Gulvik C.A."/>
        </authorList>
    </citation>
    <scope>NUCLEOTIDE SEQUENCE [LARGE SCALE GENOMIC DNA]</scope>
    <source>
        <strain evidence="3">H1496</strain>
    </source>
</reference>
<organism evidence="2 3">
    <name type="scientific">Capnocytophaga gingivalis</name>
    <dbReference type="NCBI Taxonomy" id="1017"/>
    <lineage>
        <taxon>Bacteria</taxon>
        <taxon>Pseudomonadati</taxon>
        <taxon>Bacteroidota</taxon>
        <taxon>Flavobacteriia</taxon>
        <taxon>Flavobacteriales</taxon>
        <taxon>Flavobacteriaceae</taxon>
        <taxon>Capnocytophaga</taxon>
    </lineage>
</organism>
<evidence type="ECO:0000313" key="2">
    <source>
        <dbReference type="EMBL" id="ATA87526.1"/>
    </source>
</evidence>
<dbReference type="Gene3D" id="2.180.10.10">
    <property type="entry name" value="RHS repeat-associated core"/>
    <property type="match status" value="1"/>
</dbReference>
<feature type="chain" id="PRO_5012625783" description="Sugar-binding protein" evidence="1">
    <location>
        <begin position="20"/>
        <end position="277"/>
    </location>
</feature>
<dbReference type="Proteomes" id="UP000217250">
    <property type="component" value="Chromosome"/>
</dbReference>
<protein>
    <recommendedName>
        <fullName evidence="4">Sugar-binding protein</fullName>
    </recommendedName>
</protein>
<sequence>MMKSLYLFLITLYSFSSFAQDDNMLPYLRLKGKIESVRIIPYEIKENEDKSIEKNTSIGFLYDKNTFIRFNKSGKVIEKIDYNNKNEVTRHRKLSYDNKNRCTNEKIYNDKGEMTQEIFITYDDKKNESRETDHRRTTICQLDDHDNPVNCMTYNNEGKLIEKCWTTYDKDNKVLEKVYRTPDNEKKYVFHNEYNADGYHTKITKDDYVDFVDNMKVIYFYKDEKLPYQQSMSANGTLPAYSELSYQYDKKGNWIQKEVRYNGKLVFLVEAQINYFN</sequence>
<dbReference type="EMBL" id="CP022386">
    <property type="protein sequence ID" value="ATA87526.1"/>
    <property type="molecule type" value="Genomic_DNA"/>
</dbReference>
<feature type="signal peptide" evidence="1">
    <location>
        <begin position="1"/>
        <end position="19"/>
    </location>
</feature>
<evidence type="ECO:0008006" key="4">
    <source>
        <dbReference type="Google" id="ProtNLM"/>
    </source>
</evidence>
<name>A0A250FU53_9FLAO</name>
<dbReference type="KEGG" id="cgh:CGC50_10435"/>